<dbReference type="InterPro" id="IPR050325">
    <property type="entry name" value="Prot/Nucl_acid_deglycase"/>
</dbReference>
<dbReference type="InterPro" id="IPR029062">
    <property type="entry name" value="Class_I_gatase-like"/>
</dbReference>
<evidence type="ECO:0000256" key="8">
    <source>
        <dbReference type="ARBA" id="ARBA00044823"/>
    </source>
</evidence>
<dbReference type="PANTHER" id="PTHR48094">
    <property type="entry name" value="PROTEIN/NUCLEIC ACID DEGLYCASE DJ-1-RELATED"/>
    <property type="match status" value="1"/>
</dbReference>
<evidence type="ECO:0000256" key="1">
    <source>
        <dbReference type="ARBA" id="ARBA00004412"/>
    </source>
</evidence>
<evidence type="ECO:0000313" key="11">
    <source>
        <dbReference type="Proteomes" id="UP000759131"/>
    </source>
</evidence>
<reference evidence="10" key="1">
    <citation type="submission" date="2020-11" db="EMBL/GenBank/DDBJ databases">
        <authorList>
            <person name="Tran Van P."/>
        </authorList>
    </citation>
    <scope>NUCLEOTIDE SEQUENCE</scope>
</reference>
<proteinExistence type="predicted"/>
<dbReference type="EMBL" id="OC857027">
    <property type="protein sequence ID" value="CAD7624624.1"/>
    <property type="molecule type" value="Genomic_DNA"/>
</dbReference>
<evidence type="ECO:0000256" key="7">
    <source>
        <dbReference type="ARBA" id="ARBA00042130"/>
    </source>
</evidence>
<evidence type="ECO:0000313" key="10">
    <source>
        <dbReference type="EMBL" id="CAD7624624.1"/>
    </source>
</evidence>
<evidence type="ECO:0000256" key="6">
    <source>
        <dbReference type="ARBA" id="ARBA00039189"/>
    </source>
</evidence>
<sequence>MTTNRLNCLIVLSSAKEESNCMSNSGNSSQSFIQCYSLLNTTFNVQIATPSGRNAEFVKSDEQNRKWLNEFKHKSFSTPISLSSVDPHRYSCLVIPHSPGAVIDLVTDSDLSYVLKHFVKEQKVICAIGMGVAALFPAYDDGNVWSFRRFTLTAISVFELARNPDFATLPIIPEDVIKDRGALYSSTNPDHVDEVHVVVDRHLITGQNEQSTLTAVQNLMIQCNQKQNKSLRER</sequence>
<evidence type="ECO:0000256" key="2">
    <source>
        <dbReference type="ARBA" id="ARBA00004613"/>
    </source>
</evidence>
<dbReference type="EMBL" id="CAJPIZ010002452">
    <property type="protein sequence ID" value="CAG2105054.1"/>
    <property type="molecule type" value="Genomic_DNA"/>
</dbReference>
<gene>
    <name evidence="10" type="ORF">OSB1V03_LOCUS5067</name>
</gene>
<dbReference type="OrthoDB" id="543156at2759"/>
<keyword evidence="11" id="KW-1185">Reference proteome</keyword>
<dbReference type="AlphaFoldDB" id="A0A7R9KKE0"/>
<evidence type="ECO:0000256" key="5">
    <source>
        <dbReference type="ARBA" id="ARBA00022753"/>
    </source>
</evidence>
<evidence type="ECO:0000256" key="9">
    <source>
        <dbReference type="ARBA" id="ARBA00045408"/>
    </source>
</evidence>
<keyword evidence="4" id="KW-0732">Signal</keyword>
<dbReference type="GO" id="GO:0019172">
    <property type="term" value="F:glyoxalase III activity"/>
    <property type="evidence" value="ECO:0007669"/>
    <property type="project" value="TreeGrafter"/>
</dbReference>
<dbReference type="Gene3D" id="3.40.50.880">
    <property type="match status" value="1"/>
</dbReference>
<organism evidence="10">
    <name type="scientific">Medioppia subpectinata</name>
    <dbReference type="NCBI Taxonomy" id="1979941"/>
    <lineage>
        <taxon>Eukaryota</taxon>
        <taxon>Metazoa</taxon>
        <taxon>Ecdysozoa</taxon>
        <taxon>Arthropoda</taxon>
        <taxon>Chelicerata</taxon>
        <taxon>Arachnida</taxon>
        <taxon>Acari</taxon>
        <taxon>Acariformes</taxon>
        <taxon>Sarcoptiformes</taxon>
        <taxon>Oribatida</taxon>
        <taxon>Brachypylina</taxon>
        <taxon>Oppioidea</taxon>
        <taxon>Oppiidae</taxon>
        <taxon>Medioppia</taxon>
    </lineage>
</organism>
<evidence type="ECO:0000256" key="4">
    <source>
        <dbReference type="ARBA" id="ARBA00022729"/>
    </source>
</evidence>
<name>A0A7R9KKE0_9ACAR</name>
<keyword evidence="5" id="KW-0967">Endosome</keyword>
<dbReference type="GO" id="GO:0005769">
    <property type="term" value="C:early endosome"/>
    <property type="evidence" value="ECO:0007669"/>
    <property type="project" value="UniProtKB-SubCell"/>
</dbReference>
<dbReference type="GO" id="GO:0005576">
    <property type="term" value="C:extracellular region"/>
    <property type="evidence" value="ECO:0007669"/>
    <property type="project" value="UniProtKB-SubCell"/>
</dbReference>
<dbReference type="SUPFAM" id="SSF52317">
    <property type="entry name" value="Class I glutamine amidotransferase-like"/>
    <property type="match status" value="1"/>
</dbReference>
<protein>
    <recommendedName>
        <fullName evidence="6">Glutamine amidotransferase-like class 1 domain-containing protein 1</fullName>
    </recommendedName>
    <alternativeName>
        <fullName evidence="8">Ferry endosomal RAB5 effector complex subunit 5</fullName>
    </alternativeName>
    <alternativeName>
        <fullName evidence="7">Parkinson disease 7 domain-containing protein 1</fullName>
    </alternativeName>
</protein>
<dbReference type="Proteomes" id="UP000759131">
    <property type="component" value="Unassembled WGS sequence"/>
</dbReference>
<accession>A0A7R9KKE0</accession>
<comment type="subcellular location">
    <subcellularLocation>
        <location evidence="1">Early endosome</location>
    </subcellularLocation>
    <subcellularLocation>
        <location evidence="2">Secreted</location>
    </subcellularLocation>
</comment>
<keyword evidence="3" id="KW-0964">Secreted</keyword>
<dbReference type="GO" id="GO:0019243">
    <property type="term" value="P:methylglyoxal catabolic process to D-lactate via S-lactoyl-glutathione"/>
    <property type="evidence" value="ECO:0007669"/>
    <property type="project" value="TreeGrafter"/>
</dbReference>
<evidence type="ECO:0000256" key="3">
    <source>
        <dbReference type="ARBA" id="ARBA00022525"/>
    </source>
</evidence>
<comment type="function">
    <text evidence="9">Component of the FERRY complex (Five-subunit Endosomal Rab5 and RNA/ribosome intermediary). The FERRY complex directly interacts with mRNAs and RAB5A, and functions as a RAB5A effector involved in the localization and the distribution of specific mRNAs most likely by mediating their endosomal transport. The complex recruits mRNAs and ribosomes to early endosomes through direct mRNA-interaction.</text>
</comment>
<dbReference type="PANTHER" id="PTHR48094:SF18">
    <property type="entry name" value="GLUTAMINE AMIDOTRANSFERASE-LIKE CLASS 1 DOMAIN-CONTAINING PROTEIN 1"/>
    <property type="match status" value="1"/>
</dbReference>